<name>A0A9W9NB06_9EURO</name>
<proteinExistence type="inferred from homology"/>
<dbReference type="Gene3D" id="3.40.50.1820">
    <property type="entry name" value="alpha/beta hydrolase"/>
    <property type="match status" value="1"/>
</dbReference>
<dbReference type="InterPro" id="IPR029058">
    <property type="entry name" value="AB_hydrolase_fold"/>
</dbReference>
<comment type="similarity">
    <text evidence="1">Belongs to the peptidase S33 family.</text>
</comment>
<dbReference type="GO" id="GO:0008233">
    <property type="term" value="F:peptidase activity"/>
    <property type="evidence" value="ECO:0007669"/>
    <property type="project" value="InterPro"/>
</dbReference>
<dbReference type="InterPro" id="IPR050228">
    <property type="entry name" value="Carboxylesterase_BioH"/>
</dbReference>
<dbReference type="PIRSF" id="PIRSF005539">
    <property type="entry name" value="Pept_S33_TRI_F1"/>
    <property type="match status" value="1"/>
</dbReference>
<protein>
    <recommendedName>
        <fullName evidence="3">AB hydrolase-1 domain-containing protein</fullName>
    </recommendedName>
</protein>
<dbReference type="InterPro" id="IPR000073">
    <property type="entry name" value="AB_hydrolase_1"/>
</dbReference>
<dbReference type="GeneID" id="83176463"/>
<dbReference type="PANTHER" id="PTHR43194">
    <property type="entry name" value="HYDROLASE ALPHA/BETA FOLD FAMILY"/>
    <property type="match status" value="1"/>
</dbReference>
<dbReference type="NCBIfam" id="TIGR01250">
    <property type="entry name" value="pro_imino_pep_2"/>
    <property type="match status" value="1"/>
</dbReference>
<dbReference type="AlphaFoldDB" id="A0A9W9NB06"/>
<dbReference type="InterPro" id="IPR002410">
    <property type="entry name" value="Peptidase_S33"/>
</dbReference>
<dbReference type="GO" id="GO:0072330">
    <property type="term" value="P:monocarboxylic acid biosynthetic process"/>
    <property type="evidence" value="ECO:0007669"/>
    <property type="project" value="UniProtKB-ARBA"/>
</dbReference>
<dbReference type="GO" id="GO:0006508">
    <property type="term" value="P:proteolysis"/>
    <property type="evidence" value="ECO:0007669"/>
    <property type="project" value="InterPro"/>
</dbReference>
<keyword evidence="5" id="KW-1185">Reference proteome</keyword>
<dbReference type="OrthoDB" id="190201at2759"/>
<evidence type="ECO:0000313" key="4">
    <source>
        <dbReference type="EMBL" id="KAJ5215693.1"/>
    </source>
</evidence>
<dbReference type="PANTHER" id="PTHR43194:SF2">
    <property type="entry name" value="PEROXISOMAL MEMBRANE PROTEIN LPX1"/>
    <property type="match status" value="1"/>
</dbReference>
<evidence type="ECO:0000256" key="1">
    <source>
        <dbReference type="ARBA" id="ARBA00010088"/>
    </source>
</evidence>
<comment type="caution">
    <text evidence="4">The sequence shown here is derived from an EMBL/GenBank/DDBJ whole genome shotgun (WGS) entry which is preliminary data.</text>
</comment>
<dbReference type="RefSeq" id="XP_058311506.1">
    <property type="nucleotide sequence ID" value="XM_058449162.1"/>
</dbReference>
<accession>A0A9W9NB06</accession>
<dbReference type="SUPFAM" id="SSF53474">
    <property type="entry name" value="alpha/beta-Hydrolases"/>
    <property type="match status" value="1"/>
</dbReference>
<dbReference type="EMBL" id="JAPQKR010000005">
    <property type="protein sequence ID" value="KAJ5215693.1"/>
    <property type="molecule type" value="Genomic_DNA"/>
</dbReference>
<feature type="domain" description="AB hydrolase-1" evidence="3">
    <location>
        <begin position="37"/>
        <end position="281"/>
    </location>
</feature>
<evidence type="ECO:0000259" key="3">
    <source>
        <dbReference type="Pfam" id="PF00561"/>
    </source>
</evidence>
<gene>
    <name evidence="4" type="ORF">N7498_002100</name>
</gene>
<evidence type="ECO:0000313" key="5">
    <source>
        <dbReference type="Proteomes" id="UP001150904"/>
    </source>
</evidence>
<reference evidence="4" key="2">
    <citation type="journal article" date="2023" name="IMA Fungus">
        <title>Comparative genomic study of the Penicillium genus elucidates a diverse pangenome and 15 lateral gene transfer events.</title>
        <authorList>
            <person name="Petersen C."/>
            <person name="Sorensen T."/>
            <person name="Nielsen M.R."/>
            <person name="Sondergaard T.E."/>
            <person name="Sorensen J.L."/>
            <person name="Fitzpatrick D.A."/>
            <person name="Frisvad J.C."/>
            <person name="Nielsen K.L."/>
        </authorList>
    </citation>
    <scope>NUCLEOTIDE SEQUENCE</scope>
    <source>
        <strain evidence="4">IBT 15544</strain>
    </source>
</reference>
<organism evidence="4 5">
    <name type="scientific">Penicillium cinerascens</name>
    <dbReference type="NCBI Taxonomy" id="70096"/>
    <lineage>
        <taxon>Eukaryota</taxon>
        <taxon>Fungi</taxon>
        <taxon>Dikarya</taxon>
        <taxon>Ascomycota</taxon>
        <taxon>Pezizomycotina</taxon>
        <taxon>Eurotiomycetes</taxon>
        <taxon>Eurotiomycetidae</taxon>
        <taxon>Eurotiales</taxon>
        <taxon>Aspergillaceae</taxon>
        <taxon>Penicillium</taxon>
    </lineage>
</organism>
<dbReference type="InterPro" id="IPR005945">
    <property type="entry name" value="Pro_imino_pep"/>
</dbReference>
<reference evidence="4" key="1">
    <citation type="submission" date="2022-12" db="EMBL/GenBank/DDBJ databases">
        <authorList>
            <person name="Petersen C."/>
        </authorList>
    </citation>
    <scope>NUCLEOTIDE SEQUENCE</scope>
    <source>
        <strain evidence="4">IBT 15544</strain>
    </source>
</reference>
<keyword evidence="2" id="KW-0378">Hydrolase</keyword>
<dbReference type="Proteomes" id="UP001150904">
    <property type="component" value="Unassembled WGS sequence"/>
</dbReference>
<dbReference type="PRINTS" id="PR00793">
    <property type="entry name" value="PROAMNOPTASE"/>
</dbReference>
<dbReference type="Pfam" id="PF00561">
    <property type="entry name" value="Abhydrolase_1"/>
    <property type="match status" value="1"/>
</dbReference>
<evidence type="ECO:0000256" key="2">
    <source>
        <dbReference type="ARBA" id="ARBA00022801"/>
    </source>
</evidence>
<dbReference type="GO" id="GO:0017000">
    <property type="term" value="P:antibiotic biosynthetic process"/>
    <property type="evidence" value="ECO:0007669"/>
    <property type="project" value="UniProtKB-ARBA"/>
</dbReference>
<sequence length="299" mass="33623">MADNDQREGTVPFKIPHIDIAGHTYYKIIGDLSSNSPRLVVLHGGPGSGHEYLLSFSRLWEQFGIPVVFYDQIGCAASTHLPQTIGDKSFWQESLFLAELDNLLDSLQLRDGPGYHILGHSWGGRMAAAFATTQPQGLQRLVLASGIASTQTTLQAIDEEEQKGNFESARFKDAMDVFFRNYFCRAEPFPPKEILPAFKHMSEDKTVRETISGPSPFNCTGSFRDWTCIPRLHQIAVPTLVYNGEFDTSHDITTVPFFDHIPRVRWITFSGAGHMCHLESPEITEKVFRVVGEFLMQQN</sequence>